<sequence>MNAASSSAGPAALRTAKRERLSAAGAAEVIVSAEEDVAGRVRELTGGRGAEFVFDAVAGPGVREPARAVAADGTLFLRGAQSGQPTPYPWFELDMPALNMRTFTMLEITRDPERMRRAR</sequence>
<dbReference type="SUPFAM" id="SSF51735">
    <property type="entry name" value="NAD(P)-binding Rossmann-fold domains"/>
    <property type="match status" value="1"/>
</dbReference>
<name>V6KUK3_STRRC</name>
<protein>
    <recommendedName>
        <fullName evidence="3">Alcohol dehydrogenase-like C-terminal domain-containing protein</fullName>
    </recommendedName>
</protein>
<organism evidence="4 5">
    <name type="scientific">Streptomyces roseochromogenus subsp. oscitans DS 12.976</name>
    <dbReference type="NCBI Taxonomy" id="1352936"/>
    <lineage>
        <taxon>Bacteria</taxon>
        <taxon>Bacillati</taxon>
        <taxon>Actinomycetota</taxon>
        <taxon>Actinomycetes</taxon>
        <taxon>Kitasatosporales</taxon>
        <taxon>Streptomycetaceae</taxon>
        <taxon>Streptomyces</taxon>
    </lineage>
</organism>
<dbReference type="Pfam" id="PF00107">
    <property type="entry name" value="ADH_zinc_N"/>
    <property type="match status" value="1"/>
</dbReference>
<dbReference type="GO" id="GO:0070402">
    <property type="term" value="F:NADPH binding"/>
    <property type="evidence" value="ECO:0007669"/>
    <property type="project" value="TreeGrafter"/>
</dbReference>
<dbReference type="EMBL" id="AWQX01000045">
    <property type="protein sequence ID" value="EST35668.1"/>
    <property type="molecule type" value="Genomic_DNA"/>
</dbReference>
<dbReference type="STRING" id="1352936.M878_04660"/>
<dbReference type="RefSeq" id="WP_023544937.1">
    <property type="nucleotide sequence ID" value="NZ_CM002285.1"/>
</dbReference>
<keyword evidence="1" id="KW-0521">NADP</keyword>
<evidence type="ECO:0000256" key="2">
    <source>
        <dbReference type="ARBA" id="ARBA00023002"/>
    </source>
</evidence>
<evidence type="ECO:0000259" key="3">
    <source>
        <dbReference type="Pfam" id="PF00107"/>
    </source>
</evidence>
<dbReference type="HOGENOM" id="CLU_2060150_0_0_11"/>
<gene>
    <name evidence="4" type="ORF">M878_04660</name>
</gene>
<reference evidence="4 5" key="1">
    <citation type="journal article" date="2014" name="Genome Announc.">
        <title>Draft Genome Sequence of Streptomyces roseochromogenes subsp. oscitans DS 12.976, Producer of the Aminocoumarin Antibiotic Clorobiocin.</title>
        <authorList>
            <person name="Ruckert C."/>
            <person name="Kalinowski J."/>
            <person name="Heide L."/>
            <person name="Apel A.K."/>
        </authorList>
    </citation>
    <scope>NUCLEOTIDE SEQUENCE [LARGE SCALE GENOMIC DNA]</scope>
    <source>
        <strain evidence="4 5">DS 12.976</strain>
    </source>
</reference>
<dbReference type="PATRIC" id="fig|1352936.5.peg.1003"/>
<dbReference type="InterPro" id="IPR036291">
    <property type="entry name" value="NAD(P)-bd_dom_sf"/>
</dbReference>
<dbReference type="Proteomes" id="UP000017984">
    <property type="component" value="Chromosome"/>
</dbReference>
<dbReference type="InterPro" id="IPR013149">
    <property type="entry name" value="ADH-like_C"/>
</dbReference>
<comment type="caution">
    <text evidence="4">The sequence shown here is derived from an EMBL/GenBank/DDBJ whole genome shotgun (WGS) entry which is preliminary data.</text>
</comment>
<evidence type="ECO:0000313" key="5">
    <source>
        <dbReference type="Proteomes" id="UP000017984"/>
    </source>
</evidence>
<dbReference type="AlphaFoldDB" id="V6KUK3"/>
<accession>V6KUK3</accession>
<evidence type="ECO:0000313" key="4">
    <source>
        <dbReference type="EMBL" id="EST35668.1"/>
    </source>
</evidence>
<evidence type="ECO:0000256" key="1">
    <source>
        <dbReference type="ARBA" id="ARBA00022857"/>
    </source>
</evidence>
<keyword evidence="2" id="KW-0560">Oxidoreductase</keyword>
<proteinExistence type="predicted"/>
<keyword evidence="5" id="KW-1185">Reference proteome</keyword>
<dbReference type="PANTHER" id="PTHR48106:SF2">
    <property type="entry name" value="ZN2+-BINDING DEHYDROGENASE"/>
    <property type="match status" value="1"/>
</dbReference>
<dbReference type="PANTHER" id="PTHR48106">
    <property type="entry name" value="QUINONE OXIDOREDUCTASE PIG3-RELATED"/>
    <property type="match status" value="1"/>
</dbReference>
<dbReference type="Gene3D" id="3.40.50.720">
    <property type="entry name" value="NAD(P)-binding Rossmann-like Domain"/>
    <property type="match status" value="1"/>
</dbReference>
<feature type="domain" description="Alcohol dehydrogenase-like C-terminal" evidence="3">
    <location>
        <begin position="15"/>
        <end position="107"/>
    </location>
</feature>
<dbReference type="GO" id="GO:0016651">
    <property type="term" value="F:oxidoreductase activity, acting on NAD(P)H"/>
    <property type="evidence" value="ECO:0007669"/>
    <property type="project" value="TreeGrafter"/>
</dbReference>